<keyword evidence="9" id="KW-1185">Reference proteome</keyword>
<dbReference type="SUPFAM" id="SSF52833">
    <property type="entry name" value="Thioredoxin-like"/>
    <property type="match status" value="1"/>
</dbReference>
<dbReference type="InterPro" id="IPR042128">
    <property type="entry name" value="NuoE_dom"/>
</dbReference>
<dbReference type="AlphaFoldDB" id="A0A0L8VAU1"/>
<evidence type="ECO:0000256" key="7">
    <source>
        <dbReference type="PIRSR" id="PIRSR000216-1"/>
    </source>
</evidence>
<comment type="caution">
    <text evidence="8">The sequence shown here is derived from an EMBL/GenBank/DDBJ whole genome shotgun (WGS) entry which is preliminary data.</text>
</comment>
<dbReference type="GO" id="GO:0046872">
    <property type="term" value="F:metal ion binding"/>
    <property type="evidence" value="ECO:0007669"/>
    <property type="project" value="UniProtKB-KW"/>
</dbReference>
<sequence>MPKIKLAEKTINQIKEVCAQFGNQEGELINVLHQVQSKLGYLPAEVQEVIAKELNMSVAKVYGVVTFYSFFTMLPQGEHPISICMGTACYVRGAEQVLAEFKRQLNIEVGQTSPDGKFSLSSLRCVGACGLAPVVTVGEKVYGRVSPQQVNKIIAEYQEGCPAEAKSA</sequence>
<feature type="binding site" evidence="7">
    <location>
        <position position="84"/>
    </location>
    <ligand>
        <name>[2Fe-2S] cluster</name>
        <dbReference type="ChEBI" id="CHEBI:190135"/>
    </ligand>
</feature>
<evidence type="ECO:0000256" key="6">
    <source>
        <dbReference type="ARBA" id="ARBA00034078"/>
    </source>
</evidence>
<dbReference type="InterPro" id="IPR028431">
    <property type="entry name" value="NADP_DH_HndA-like"/>
</dbReference>
<dbReference type="EMBL" id="LGIA01000110">
    <property type="protein sequence ID" value="KOH45564.1"/>
    <property type="molecule type" value="Genomic_DNA"/>
</dbReference>
<comment type="cofactor">
    <cofactor evidence="7">
        <name>[2Fe-2S] cluster</name>
        <dbReference type="ChEBI" id="CHEBI:190135"/>
    </cofactor>
    <text evidence="7">Binds 1 [2Fe-2S] cluster.</text>
</comment>
<evidence type="ECO:0000256" key="1">
    <source>
        <dbReference type="ARBA" id="ARBA00010643"/>
    </source>
</evidence>
<dbReference type="Gene3D" id="3.40.30.10">
    <property type="entry name" value="Glutaredoxin"/>
    <property type="match status" value="1"/>
</dbReference>
<dbReference type="PANTHER" id="PTHR43342">
    <property type="entry name" value="NADH-QUINONE OXIDOREDUCTASE, E SUBUNIT"/>
    <property type="match status" value="1"/>
</dbReference>
<evidence type="ECO:0000256" key="2">
    <source>
        <dbReference type="ARBA" id="ARBA00022714"/>
    </source>
</evidence>
<accession>A0A0L8VAU1</accession>
<comment type="cofactor">
    <cofactor evidence="6">
        <name>[2Fe-2S] cluster</name>
        <dbReference type="ChEBI" id="CHEBI:190135"/>
    </cofactor>
</comment>
<feature type="binding site" evidence="7">
    <location>
        <position position="125"/>
    </location>
    <ligand>
        <name>[2Fe-2S] cluster</name>
        <dbReference type="ChEBI" id="CHEBI:190135"/>
    </ligand>
</feature>
<keyword evidence="4 7" id="KW-0408">Iron</keyword>
<dbReference type="OrthoDB" id="9807941at2"/>
<dbReference type="RefSeq" id="WP_053181649.1">
    <property type="nucleotide sequence ID" value="NZ_LGIA01000110.1"/>
</dbReference>
<dbReference type="InterPro" id="IPR041921">
    <property type="entry name" value="NuoE_N"/>
</dbReference>
<dbReference type="PANTHER" id="PTHR43342:SF2">
    <property type="entry name" value="POTENTIAL NAD-REDUCING HYDROGENASE SUBUNIT"/>
    <property type="match status" value="1"/>
</dbReference>
<feature type="binding site" evidence="7">
    <location>
        <position position="89"/>
    </location>
    <ligand>
        <name>[2Fe-2S] cluster</name>
        <dbReference type="ChEBI" id="CHEBI:190135"/>
    </ligand>
</feature>
<keyword evidence="2 7" id="KW-0001">2Fe-2S</keyword>
<dbReference type="FunFam" id="3.40.30.10:FF:000015">
    <property type="entry name" value="NADH-quinone oxidoreductase subunit E"/>
    <property type="match status" value="1"/>
</dbReference>
<dbReference type="PIRSF" id="PIRSF000216">
    <property type="entry name" value="NADH_DH_24kDa"/>
    <property type="match status" value="1"/>
</dbReference>
<evidence type="ECO:0000256" key="5">
    <source>
        <dbReference type="ARBA" id="ARBA00023014"/>
    </source>
</evidence>
<dbReference type="GO" id="GO:0016491">
    <property type="term" value="F:oxidoreductase activity"/>
    <property type="evidence" value="ECO:0007669"/>
    <property type="project" value="InterPro"/>
</dbReference>
<dbReference type="Pfam" id="PF01257">
    <property type="entry name" value="2Fe-2S_thioredx"/>
    <property type="match status" value="1"/>
</dbReference>
<feature type="binding site" evidence="7">
    <location>
        <position position="129"/>
    </location>
    <ligand>
        <name>[2Fe-2S] cluster</name>
        <dbReference type="ChEBI" id="CHEBI:190135"/>
    </ligand>
</feature>
<evidence type="ECO:0000256" key="4">
    <source>
        <dbReference type="ARBA" id="ARBA00023004"/>
    </source>
</evidence>
<organism evidence="8 9">
    <name type="scientific">Sunxiuqinia dokdonensis</name>
    <dbReference type="NCBI Taxonomy" id="1409788"/>
    <lineage>
        <taxon>Bacteria</taxon>
        <taxon>Pseudomonadati</taxon>
        <taxon>Bacteroidota</taxon>
        <taxon>Bacteroidia</taxon>
        <taxon>Marinilabiliales</taxon>
        <taxon>Prolixibacteraceae</taxon>
        <taxon>Sunxiuqinia</taxon>
    </lineage>
</organism>
<comment type="similarity">
    <text evidence="1">Belongs to the complex I 24 kDa subunit family.</text>
</comment>
<dbReference type="GO" id="GO:0051537">
    <property type="term" value="F:2 iron, 2 sulfur cluster binding"/>
    <property type="evidence" value="ECO:0007669"/>
    <property type="project" value="UniProtKB-KW"/>
</dbReference>
<keyword evidence="5 7" id="KW-0411">Iron-sulfur</keyword>
<evidence type="ECO:0000313" key="9">
    <source>
        <dbReference type="Proteomes" id="UP000036958"/>
    </source>
</evidence>
<dbReference type="PATRIC" id="fig|1409788.3.peg.1679"/>
<proteinExistence type="inferred from homology"/>
<dbReference type="CDD" id="cd03064">
    <property type="entry name" value="TRX_Fd_NuoE"/>
    <property type="match status" value="1"/>
</dbReference>
<dbReference type="STRING" id="1409788.NC99_16270"/>
<gene>
    <name evidence="8" type="ORF">NC99_16270</name>
</gene>
<evidence type="ECO:0000313" key="8">
    <source>
        <dbReference type="EMBL" id="KOH45564.1"/>
    </source>
</evidence>
<name>A0A0L8VAU1_9BACT</name>
<protein>
    <submittedName>
        <fullName evidence="8">NADH dehydrogenase</fullName>
    </submittedName>
</protein>
<dbReference type="Proteomes" id="UP000036958">
    <property type="component" value="Unassembled WGS sequence"/>
</dbReference>
<reference evidence="9" key="1">
    <citation type="submission" date="2015-07" db="EMBL/GenBank/DDBJ databases">
        <title>Genome sequencing of Sunxiuqinia dokdonensis strain SK.</title>
        <authorList>
            <person name="Ahn S."/>
            <person name="Kim B.-C."/>
        </authorList>
    </citation>
    <scope>NUCLEOTIDE SEQUENCE [LARGE SCALE GENOMIC DNA]</scope>
    <source>
        <strain evidence="9">SK</strain>
    </source>
</reference>
<dbReference type="Gene3D" id="1.10.10.1590">
    <property type="entry name" value="NADH-quinone oxidoreductase subunit E"/>
    <property type="match status" value="1"/>
</dbReference>
<evidence type="ECO:0000256" key="3">
    <source>
        <dbReference type="ARBA" id="ARBA00022723"/>
    </source>
</evidence>
<dbReference type="InterPro" id="IPR036249">
    <property type="entry name" value="Thioredoxin-like_sf"/>
</dbReference>
<dbReference type="InterPro" id="IPR002023">
    <property type="entry name" value="NuoE-like"/>
</dbReference>
<keyword evidence="3 7" id="KW-0479">Metal-binding</keyword>
<dbReference type="NCBIfam" id="NF005722">
    <property type="entry name" value="PRK07539.1-2"/>
    <property type="match status" value="1"/>
</dbReference>